<evidence type="ECO:0000313" key="3">
    <source>
        <dbReference type="Proteomes" id="UP000717696"/>
    </source>
</evidence>
<evidence type="ECO:0000256" key="1">
    <source>
        <dbReference type="SAM" id="MobiDB-lite"/>
    </source>
</evidence>
<comment type="caution">
    <text evidence="2">The sequence shown here is derived from an EMBL/GenBank/DDBJ whole genome shotgun (WGS) entry which is preliminary data.</text>
</comment>
<feature type="compositionally biased region" description="Polar residues" evidence="1">
    <location>
        <begin position="1"/>
        <end position="13"/>
    </location>
</feature>
<accession>A0A9P9FCS2</accession>
<dbReference type="AlphaFoldDB" id="A0A9P9FCS2"/>
<sequence length="607" mass="69217">MSSRYFHPNQPSGVLSEPGHTPGLFSPQTYTHSYILSPPRLYSPAYSTTHMVPSCSSLTLPRQSCDRRRISSFHPPPTSSPPASPSLLPFSTPIPPRRMASSLKPTPVLSITYEHLSSELLALIFEHLRDVDPPSLDSVRLASRRFDAIATPLAYRFLTLNERLVAPDAEQRYPNALRHISIHTNHVAISSNLDPAGITRILLSIQRLASIRWRYVAEAVHPTRIWLPSDVLDSTHRRFSRTKLHVENVPLCEFGSHLRDCYTQAIPPQLLTSLKLTSASPTLSTRLGPLKNLLVQSPQLRTLHYEDRGQGTSFDFQAGERLPPFVQLRLRSYDWNHSMVDVRGHWDFSQLEALELVSVPVYNFLSSIWFDDLSGLHTLQVEDYSHLPDRKMEATGGLYLLIKNHIRALEVLDITCHTEIFPLDAIVKHRHTLRVLRFRDHVGFADDDERCPTLWHGSMKLLSQHLTSLHTLELDMDVGVCNWPEFLHAVCAFPSLHTLTLHVQTLVRPLEETTDTADRDYEAALQMFRFLVQNKQNTHTSWKRITINVGGWKRVMVRRLGGAWHRQNEMGIYAERCFVFESDGFGQLVVREEMCLENSSRRASPAP</sequence>
<dbReference type="EMBL" id="JAGMUU010000003">
    <property type="protein sequence ID" value="KAH7158240.1"/>
    <property type="molecule type" value="Genomic_DNA"/>
</dbReference>
<protein>
    <recommendedName>
        <fullName evidence="4">F-box domain-containing protein</fullName>
    </recommendedName>
</protein>
<keyword evidence="3" id="KW-1185">Reference proteome</keyword>
<evidence type="ECO:0008006" key="4">
    <source>
        <dbReference type="Google" id="ProtNLM"/>
    </source>
</evidence>
<name>A0A9P9FCS2_9HYPO</name>
<evidence type="ECO:0000313" key="2">
    <source>
        <dbReference type="EMBL" id="KAH7158240.1"/>
    </source>
</evidence>
<dbReference type="Gene3D" id="3.80.10.10">
    <property type="entry name" value="Ribonuclease Inhibitor"/>
    <property type="match status" value="1"/>
</dbReference>
<proteinExistence type="predicted"/>
<organism evidence="2 3">
    <name type="scientific">Dactylonectria estremocensis</name>
    <dbReference type="NCBI Taxonomy" id="1079267"/>
    <lineage>
        <taxon>Eukaryota</taxon>
        <taxon>Fungi</taxon>
        <taxon>Dikarya</taxon>
        <taxon>Ascomycota</taxon>
        <taxon>Pezizomycotina</taxon>
        <taxon>Sordariomycetes</taxon>
        <taxon>Hypocreomycetidae</taxon>
        <taxon>Hypocreales</taxon>
        <taxon>Nectriaceae</taxon>
        <taxon>Dactylonectria</taxon>
    </lineage>
</organism>
<gene>
    <name evidence="2" type="ORF">B0J13DRAFT_192055</name>
</gene>
<dbReference type="OrthoDB" id="3594971at2759"/>
<dbReference type="InterPro" id="IPR032675">
    <property type="entry name" value="LRR_dom_sf"/>
</dbReference>
<feature type="region of interest" description="Disordered" evidence="1">
    <location>
        <begin position="1"/>
        <end position="22"/>
    </location>
</feature>
<feature type="region of interest" description="Disordered" evidence="1">
    <location>
        <begin position="68"/>
        <end position="91"/>
    </location>
</feature>
<reference evidence="2" key="1">
    <citation type="journal article" date="2021" name="Nat. Commun.">
        <title>Genetic determinants of endophytism in the Arabidopsis root mycobiome.</title>
        <authorList>
            <person name="Mesny F."/>
            <person name="Miyauchi S."/>
            <person name="Thiergart T."/>
            <person name="Pickel B."/>
            <person name="Atanasova L."/>
            <person name="Karlsson M."/>
            <person name="Huettel B."/>
            <person name="Barry K.W."/>
            <person name="Haridas S."/>
            <person name="Chen C."/>
            <person name="Bauer D."/>
            <person name="Andreopoulos W."/>
            <person name="Pangilinan J."/>
            <person name="LaButti K."/>
            <person name="Riley R."/>
            <person name="Lipzen A."/>
            <person name="Clum A."/>
            <person name="Drula E."/>
            <person name="Henrissat B."/>
            <person name="Kohler A."/>
            <person name="Grigoriev I.V."/>
            <person name="Martin F.M."/>
            <person name="Hacquard S."/>
        </authorList>
    </citation>
    <scope>NUCLEOTIDE SEQUENCE</scope>
    <source>
        <strain evidence="2">MPI-CAGE-AT-0021</strain>
    </source>
</reference>
<feature type="compositionally biased region" description="Pro residues" evidence="1">
    <location>
        <begin position="74"/>
        <end position="84"/>
    </location>
</feature>
<dbReference type="Proteomes" id="UP000717696">
    <property type="component" value="Unassembled WGS sequence"/>
</dbReference>